<keyword evidence="5" id="KW-0067">ATP-binding</keyword>
<dbReference type="GO" id="GO:0005524">
    <property type="term" value="F:ATP binding"/>
    <property type="evidence" value="ECO:0007669"/>
    <property type="project" value="UniProtKB-KW"/>
</dbReference>
<proteinExistence type="predicted"/>
<dbReference type="Pfam" id="PF01583">
    <property type="entry name" value="APS_kinase"/>
    <property type="match status" value="1"/>
</dbReference>
<dbReference type="Gene3D" id="3.40.50.300">
    <property type="entry name" value="P-loop containing nucleotide triphosphate hydrolases"/>
    <property type="match status" value="1"/>
</dbReference>
<evidence type="ECO:0000256" key="3">
    <source>
        <dbReference type="ARBA" id="ARBA00022679"/>
    </source>
</evidence>
<evidence type="ECO:0000256" key="1">
    <source>
        <dbReference type="ARBA" id="ARBA00004678"/>
    </source>
</evidence>
<comment type="pathway">
    <text evidence="1">Sulfur metabolism.</text>
</comment>
<comment type="caution">
    <text evidence="7">The sequence shown here is derived from an EMBL/GenBank/DDBJ whole genome shotgun (WGS) entry which is preliminary data.</text>
</comment>
<sequence>MSMDLECWRLHHPSIDKFIYSGDMRTSLAVIRSFQGKFRHARCFSRCLSGGSRIICCTSTSDELFTSRVSKGLYSGSLPTCARQHQCTQGLYPSACSLFDGETLGNRDPRYGTQTEQVYSSSIDQPSTMQKPESTLPGLIQHSAKSVGKSTNIVWQQCIVSRENREELLQQRGCVVWITGLSGSGKSTLACTLDHELCKRGNLSYVLDGDNLRHGLNKNLGFSLEDRAENIRRIGRIFSHSKIIFKSEYRTVFICKVFFRGSCKDPC</sequence>
<dbReference type="GO" id="GO:0004020">
    <property type="term" value="F:adenylylsulfate kinase activity"/>
    <property type="evidence" value="ECO:0007669"/>
    <property type="project" value="TreeGrafter"/>
</dbReference>
<dbReference type="Proteomes" id="UP000825935">
    <property type="component" value="Chromosome 18"/>
</dbReference>
<feature type="domain" description="APS kinase" evidence="6">
    <location>
        <begin position="172"/>
        <end position="237"/>
    </location>
</feature>
<dbReference type="SUPFAM" id="SSF52540">
    <property type="entry name" value="P-loop containing nucleoside triphosphate hydrolases"/>
    <property type="match status" value="1"/>
</dbReference>
<dbReference type="EMBL" id="CM035423">
    <property type="protein sequence ID" value="KAH7365021.1"/>
    <property type="molecule type" value="Genomic_DNA"/>
</dbReference>
<keyword evidence="3" id="KW-0808">Transferase</keyword>
<evidence type="ECO:0000313" key="7">
    <source>
        <dbReference type="EMBL" id="KAH7365021.1"/>
    </source>
</evidence>
<dbReference type="PANTHER" id="PTHR11055">
    <property type="entry name" value="BIFUNCTIONAL 3'-PHOSPHOADENOSINE 5'-PHOSPHOSULFATE SYNTHASE"/>
    <property type="match status" value="1"/>
</dbReference>
<dbReference type="OrthoDB" id="506431at2759"/>
<keyword evidence="2" id="KW-0934">Plastid</keyword>
<evidence type="ECO:0000256" key="5">
    <source>
        <dbReference type="ARBA" id="ARBA00022840"/>
    </source>
</evidence>
<gene>
    <name evidence="7" type="ORF">KP509_18G004600</name>
</gene>
<evidence type="ECO:0000313" key="8">
    <source>
        <dbReference type="Proteomes" id="UP000825935"/>
    </source>
</evidence>
<evidence type="ECO:0000256" key="2">
    <source>
        <dbReference type="ARBA" id="ARBA00022528"/>
    </source>
</evidence>
<dbReference type="InterPro" id="IPR027417">
    <property type="entry name" value="P-loop_NTPase"/>
</dbReference>
<accession>A0A8T2SM30</accession>
<organism evidence="7 8">
    <name type="scientific">Ceratopteris richardii</name>
    <name type="common">Triangle waterfern</name>
    <dbReference type="NCBI Taxonomy" id="49495"/>
    <lineage>
        <taxon>Eukaryota</taxon>
        <taxon>Viridiplantae</taxon>
        <taxon>Streptophyta</taxon>
        <taxon>Embryophyta</taxon>
        <taxon>Tracheophyta</taxon>
        <taxon>Polypodiopsida</taxon>
        <taxon>Polypodiidae</taxon>
        <taxon>Polypodiales</taxon>
        <taxon>Pteridineae</taxon>
        <taxon>Pteridaceae</taxon>
        <taxon>Parkerioideae</taxon>
        <taxon>Ceratopteris</taxon>
    </lineage>
</organism>
<dbReference type="PANTHER" id="PTHR11055:SF1">
    <property type="entry name" value="PAPS SYNTHETASE, ISOFORM D"/>
    <property type="match status" value="1"/>
</dbReference>
<protein>
    <recommendedName>
        <fullName evidence="6">APS kinase domain-containing protein</fullName>
    </recommendedName>
</protein>
<evidence type="ECO:0000259" key="6">
    <source>
        <dbReference type="Pfam" id="PF01583"/>
    </source>
</evidence>
<reference evidence="7" key="1">
    <citation type="submission" date="2021-08" db="EMBL/GenBank/DDBJ databases">
        <title>WGS assembly of Ceratopteris richardii.</title>
        <authorList>
            <person name="Marchant D.B."/>
            <person name="Chen G."/>
            <person name="Jenkins J."/>
            <person name="Shu S."/>
            <person name="Leebens-Mack J."/>
            <person name="Grimwood J."/>
            <person name="Schmutz J."/>
            <person name="Soltis P."/>
            <person name="Soltis D."/>
            <person name="Chen Z.-H."/>
        </authorList>
    </citation>
    <scope>NUCLEOTIDE SEQUENCE</scope>
    <source>
        <strain evidence="7">Whitten #5841</strain>
        <tissue evidence="7">Leaf</tissue>
    </source>
</reference>
<keyword evidence="2" id="KW-0150">Chloroplast</keyword>
<keyword evidence="4" id="KW-0547">Nucleotide-binding</keyword>
<keyword evidence="8" id="KW-1185">Reference proteome</keyword>
<dbReference type="InterPro" id="IPR059117">
    <property type="entry name" value="APS_kinase_dom"/>
</dbReference>
<evidence type="ECO:0000256" key="4">
    <source>
        <dbReference type="ARBA" id="ARBA00022741"/>
    </source>
</evidence>
<name>A0A8T2SM30_CERRI</name>
<dbReference type="GO" id="GO:0000103">
    <property type="term" value="P:sulfate assimilation"/>
    <property type="evidence" value="ECO:0007669"/>
    <property type="project" value="TreeGrafter"/>
</dbReference>
<dbReference type="AlphaFoldDB" id="A0A8T2SM30"/>